<dbReference type="PRINTS" id="PR00705">
    <property type="entry name" value="PAPAIN"/>
</dbReference>
<dbReference type="GO" id="GO:0008234">
    <property type="term" value="F:cysteine-type peptidase activity"/>
    <property type="evidence" value="ECO:0007669"/>
    <property type="project" value="UniProtKB-KW"/>
</dbReference>
<dbReference type="FunFam" id="3.90.70.10:FF:000031">
    <property type="entry name" value="Cathepsin B"/>
    <property type="match status" value="1"/>
</dbReference>
<evidence type="ECO:0000313" key="13">
    <source>
        <dbReference type="Proteomes" id="UP001196413"/>
    </source>
</evidence>
<comment type="function">
    <text evidence="9">Expression of the protease correlates with blood-feeding and suggests a role for the protease in blood digestion.</text>
</comment>
<protein>
    <recommendedName>
        <fullName evidence="11">Peptidase C1A papain C-terminal domain-containing protein</fullName>
    </recommendedName>
</protein>
<dbReference type="AlphaFoldDB" id="A0AAD5N079"/>
<dbReference type="InterPro" id="IPR000668">
    <property type="entry name" value="Peptidase_C1A_C"/>
</dbReference>
<dbReference type="Proteomes" id="UP001196413">
    <property type="component" value="Unassembled WGS sequence"/>
</dbReference>
<feature type="chain" id="PRO_5042135190" description="Peptidase C1A papain C-terminal domain-containing protein" evidence="10">
    <location>
        <begin position="16"/>
        <end position="337"/>
    </location>
</feature>
<keyword evidence="6" id="KW-0865">Zymogen</keyword>
<dbReference type="SMART" id="SM00645">
    <property type="entry name" value="Pept_C1"/>
    <property type="match status" value="1"/>
</dbReference>
<dbReference type="CDD" id="cd02620">
    <property type="entry name" value="Peptidase_C1A_CathepsinB"/>
    <property type="match status" value="1"/>
</dbReference>
<feature type="signal peptide" evidence="10">
    <location>
        <begin position="1"/>
        <end position="15"/>
    </location>
</feature>
<sequence length="337" mass="37471">MKLITVTVIVSLSWAAVPNKTAPVMSMKKEIPPHAKALTGRELVDYVTKNQQLFKIDPKAPIDGLRTKVMKHKFINQKKRPLVEDADVEELEIPESFDARTHWPHCPSLSYIRDQSNCGSCWAVSSAEAMSDRVCIASRGNKIVELSADDILSCCSTCGYGCEGGWPLDAWQYFVESGVVTGGRYGTKNACKPYEIPPCDLYSNCTTIAETPKCERKCQSGYSIPYDKDKSYGKTAYSLSNSTSSIQKDILRHGPVVAVFTVYEDFMRYQSGIYEHTAGGFEGFHAVRMLGWGVENGTAYWLIANSWSTAWGENGYFRIRRGTNECGIEDSVLAGRI</sequence>
<dbReference type="InterPro" id="IPR000169">
    <property type="entry name" value="Pept_cys_AS"/>
</dbReference>
<dbReference type="Gene3D" id="3.90.70.10">
    <property type="entry name" value="Cysteine proteinases"/>
    <property type="match status" value="1"/>
</dbReference>
<dbReference type="PROSITE" id="PS00639">
    <property type="entry name" value="THIOL_PROTEASE_HIS"/>
    <property type="match status" value="1"/>
</dbReference>
<evidence type="ECO:0000313" key="12">
    <source>
        <dbReference type="EMBL" id="KAJ1358462.1"/>
    </source>
</evidence>
<dbReference type="PROSITE" id="PS00640">
    <property type="entry name" value="THIOL_PROTEASE_ASN"/>
    <property type="match status" value="1"/>
</dbReference>
<organism evidence="12 13">
    <name type="scientific">Parelaphostrongylus tenuis</name>
    <name type="common">Meningeal worm</name>
    <dbReference type="NCBI Taxonomy" id="148309"/>
    <lineage>
        <taxon>Eukaryota</taxon>
        <taxon>Metazoa</taxon>
        <taxon>Ecdysozoa</taxon>
        <taxon>Nematoda</taxon>
        <taxon>Chromadorea</taxon>
        <taxon>Rhabditida</taxon>
        <taxon>Rhabditina</taxon>
        <taxon>Rhabditomorpha</taxon>
        <taxon>Strongyloidea</taxon>
        <taxon>Metastrongylidae</taxon>
        <taxon>Parelaphostrongylus</taxon>
    </lineage>
</organism>
<comment type="similarity">
    <text evidence="1">Belongs to the peptidase C1 family.</text>
</comment>
<dbReference type="InterPro" id="IPR013128">
    <property type="entry name" value="Peptidase_C1A"/>
</dbReference>
<evidence type="ECO:0000256" key="3">
    <source>
        <dbReference type="ARBA" id="ARBA00022729"/>
    </source>
</evidence>
<keyword evidence="4" id="KW-0378">Hydrolase</keyword>
<keyword evidence="13" id="KW-1185">Reference proteome</keyword>
<evidence type="ECO:0000256" key="4">
    <source>
        <dbReference type="ARBA" id="ARBA00022801"/>
    </source>
</evidence>
<keyword evidence="8" id="KW-0325">Glycoprotein</keyword>
<gene>
    <name evidence="12" type="ORF">KIN20_016891</name>
</gene>
<accession>A0AAD5N079</accession>
<evidence type="ECO:0000259" key="11">
    <source>
        <dbReference type="SMART" id="SM00645"/>
    </source>
</evidence>
<evidence type="ECO:0000256" key="2">
    <source>
        <dbReference type="ARBA" id="ARBA00022670"/>
    </source>
</evidence>
<dbReference type="InterPro" id="IPR025660">
    <property type="entry name" value="Pept_his_AS"/>
</dbReference>
<name>A0AAD5N079_PARTN</name>
<evidence type="ECO:0000256" key="9">
    <source>
        <dbReference type="ARBA" id="ARBA00057399"/>
    </source>
</evidence>
<evidence type="ECO:0000256" key="10">
    <source>
        <dbReference type="SAM" id="SignalP"/>
    </source>
</evidence>
<dbReference type="SUPFAM" id="SSF54001">
    <property type="entry name" value="Cysteine proteinases"/>
    <property type="match status" value="1"/>
</dbReference>
<evidence type="ECO:0000256" key="5">
    <source>
        <dbReference type="ARBA" id="ARBA00022807"/>
    </source>
</evidence>
<keyword evidence="3 10" id="KW-0732">Signal</keyword>
<comment type="caution">
    <text evidence="12">The sequence shown here is derived from an EMBL/GenBank/DDBJ whole genome shotgun (WGS) entry which is preliminary data.</text>
</comment>
<evidence type="ECO:0000256" key="1">
    <source>
        <dbReference type="ARBA" id="ARBA00008455"/>
    </source>
</evidence>
<dbReference type="InterPro" id="IPR038765">
    <property type="entry name" value="Papain-like_cys_pep_sf"/>
</dbReference>
<dbReference type="GO" id="GO:0006508">
    <property type="term" value="P:proteolysis"/>
    <property type="evidence" value="ECO:0007669"/>
    <property type="project" value="UniProtKB-KW"/>
</dbReference>
<feature type="domain" description="Peptidase C1A papain C-terminal" evidence="11">
    <location>
        <begin position="93"/>
        <end position="336"/>
    </location>
</feature>
<dbReference type="PANTHER" id="PTHR12411">
    <property type="entry name" value="CYSTEINE PROTEASE FAMILY C1-RELATED"/>
    <property type="match status" value="1"/>
</dbReference>
<keyword evidence="5" id="KW-0788">Thiol protease</keyword>
<dbReference type="EMBL" id="JAHQIW010003381">
    <property type="protein sequence ID" value="KAJ1358462.1"/>
    <property type="molecule type" value="Genomic_DNA"/>
</dbReference>
<dbReference type="PROSITE" id="PS00139">
    <property type="entry name" value="THIOL_PROTEASE_CYS"/>
    <property type="match status" value="1"/>
</dbReference>
<keyword evidence="2" id="KW-0645">Protease</keyword>
<evidence type="ECO:0000256" key="6">
    <source>
        <dbReference type="ARBA" id="ARBA00023145"/>
    </source>
</evidence>
<dbReference type="Pfam" id="PF00112">
    <property type="entry name" value="Peptidase_C1"/>
    <property type="match status" value="1"/>
</dbReference>
<evidence type="ECO:0000256" key="7">
    <source>
        <dbReference type="ARBA" id="ARBA00023157"/>
    </source>
</evidence>
<dbReference type="InterPro" id="IPR025661">
    <property type="entry name" value="Pept_asp_AS"/>
</dbReference>
<keyword evidence="7" id="KW-1015">Disulfide bond</keyword>
<reference evidence="12" key="1">
    <citation type="submission" date="2021-06" db="EMBL/GenBank/DDBJ databases">
        <title>Parelaphostrongylus tenuis whole genome reference sequence.</title>
        <authorList>
            <person name="Garwood T.J."/>
            <person name="Larsen P.A."/>
            <person name="Fountain-Jones N.M."/>
            <person name="Garbe J.R."/>
            <person name="Macchietto M.G."/>
            <person name="Kania S.A."/>
            <person name="Gerhold R.W."/>
            <person name="Richards J.E."/>
            <person name="Wolf T.M."/>
        </authorList>
    </citation>
    <scope>NUCLEOTIDE SEQUENCE</scope>
    <source>
        <strain evidence="12">MNPRO001-30</strain>
        <tissue evidence="12">Meninges</tissue>
    </source>
</reference>
<proteinExistence type="inferred from homology"/>
<evidence type="ECO:0000256" key="8">
    <source>
        <dbReference type="ARBA" id="ARBA00023180"/>
    </source>
</evidence>